<keyword evidence="2" id="KW-0378">Hydrolase</keyword>
<evidence type="ECO:0000313" key="2">
    <source>
        <dbReference type="EMBL" id="MDQ0341190.1"/>
    </source>
</evidence>
<name>A0ABU0CYH3_9BACI</name>
<gene>
    <name evidence="2" type="ORF">J2S00_004034</name>
</gene>
<accession>A0ABU0CYH3</accession>
<organism evidence="2 3">
    <name type="scientific">Caldalkalibacillus uzonensis</name>
    <dbReference type="NCBI Taxonomy" id="353224"/>
    <lineage>
        <taxon>Bacteria</taxon>
        <taxon>Bacillati</taxon>
        <taxon>Bacillota</taxon>
        <taxon>Bacilli</taxon>
        <taxon>Bacillales</taxon>
        <taxon>Bacillaceae</taxon>
        <taxon>Caldalkalibacillus</taxon>
    </lineage>
</organism>
<feature type="domain" description="Type ISP restriction-modification enzyme LLaBIII C-terminal specificity" evidence="1">
    <location>
        <begin position="4"/>
        <end position="226"/>
    </location>
</feature>
<dbReference type="EMBL" id="JAUSUQ010000043">
    <property type="protein sequence ID" value="MDQ0341190.1"/>
    <property type="molecule type" value="Genomic_DNA"/>
</dbReference>
<keyword evidence="2" id="KW-0067">ATP-binding</keyword>
<dbReference type="InterPro" id="IPR041635">
    <property type="entry name" value="Type_ISP_LLaBIII_C"/>
</dbReference>
<dbReference type="Proteomes" id="UP001232445">
    <property type="component" value="Unassembled WGS sequence"/>
</dbReference>
<proteinExistence type="predicted"/>
<keyword evidence="3" id="KW-1185">Reference proteome</keyword>
<reference evidence="2 3" key="1">
    <citation type="submission" date="2023-07" db="EMBL/GenBank/DDBJ databases">
        <title>Genomic Encyclopedia of Type Strains, Phase IV (KMG-IV): sequencing the most valuable type-strain genomes for metagenomic binning, comparative biology and taxonomic classification.</title>
        <authorList>
            <person name="Goeker M."/>
        </authorList>
    </citation>
    <scope>NUCLEOTIDE SEQUENCE [LARGE SCALE GENOMIC DNA]</scope>
    <source>
        <strain evidence="2 3">DSM 17740</strain>
    </source>
</reference>
<keyword evidence="2" id="KW-0347">Helicase</keyword>
<evidence type="ECO:0000313" key="3">
    <source>
        <dbReference type="Proteomes" id="UP001232445"/>
    </source>
</evidence>
<keyword evidence="2" id="KW-0547">Nucleotide-binding</keyword>
<comment type="caution">
    <text evidence="2">The sequence shown here is derived from an EMBL/GenBank/DDBJ whole genome shotgun (WGS) entry which is preliminary data.</text>
</comment>
<dbReference type="Pfam" id="PF18135">
    <property type="entry name" value="Type_ISP_C"/>
    <property type="match status" value="1"/>
</dbReference>
<dbReference type="GO" id="GO:0004386">
    <property type="term" value="F:helicase activity"/>
    <property type="evidence" value="ECO:0007669"/>
    <property type="project" value="UniProtKB-KW"/>
</dbReference>
<evidence type="ECO:0000259" key="1">
    <source>
        <dbReference type="Pfam" id="PF18135"/>
    </source>
</evidence>
<protein>
    <submittedName>
        <fullName evidence="2">Helicase</fullName>
    </submittedName>
</protein>
<sequence length="256" mass="30780">MIDKTRCFPFYIYELVNENDQLVNQIDGETLITSPSGKKYIRRENITNWALNQYRHRYGYQVGKEDIFYYIYGLFHSLDYRRRFENDLKKMLPHIPFVRTPEDFWAFSQAGRDLAELHLNYETVEPWPLVEEIKGDKNSFETYWVKIMRFGKTPDKKEDKTVILYNEHIRLRDVPNEAYEYIVNGKSAIEWIMDRYQVKTDKKSGITNDPNKWLEEQNDPRYIVDLIKRVTRVSVETVRIMKELPELDIEIPDTNS</sequence>